<organism evidence="1 2">
    <name type="scientific">Pristionchus entomophagus</name>
    <dbReference type="NCBI Taxonomy" id="358040"/>
    <lineage>
        <taxon>Eukaryota</taxon>
        <taxon>Metazoa</taxon>
        <taxon>Ecdysozoa</taxon>
        <taxon>Nematoda</taxon>
        <taxon>Chromadorea</taxon>
        <taxon>Rhabditida</taxon>
        <taxon>Rhabditina</taxon>
        <taxon>Diplogasteromorpha</taxon>
        <taxon>Diplogasteroidea</taxon>
        <taxon>Neodiplogasteridae</taxon>
        <taxon>Pristionchus</taxon>
    </lineage>
</organism>
<sequence length="214" mass="25116">MPEWKRPQSENFEDFQIMRKLSYPFSETIPLYTSSAILTALTDLERMARESLARFDLEYGLLYYWRATQIGMRFLNETNLTGTDETCRRIHEMIKLCLIESAKLYPALKGLYVHHITLRNKDYLIATRAIVKTLTNSRDLKYLLIDLRESSDEQVWYEPNENALTILNLPKTCFPSELTISNVLPSEDEHKLRRFTECDMVILMGEETDDDSLE</sequence>
<protein>
    <submittedName>
        <fullName evidence="1">Uncharacterized protein</fullName>
    </submittedName>
</protein>
<comment type="caution">
    <text evidence="1">The sequence shown here is derived from an EMBL/GenBank/DDBJ whole genome shotgun (WGS) entry which is preliminary data.</text>
</comment>
<reference evidence="1" key="1">
    <citation type="submission" date="2023-10" db="EMBL/GenBank/DDBJ databases">
        <title>Genome assembly of Pristionchus species.</title>
        <authorList>
            <person name="Yoshida K."/>
            <person name="Sommer R.J."/>
        </authorList>
    </citation>
    <scope>NUCLEOTIDE SEQUENCE</scope>
    <source>
        <strain evidence="1">RS0144</strain>
    </source>
</reference>
<evidence type="ECO:0000313" key="1">
    <source>
        <dbReference type="EMBL" id="GMS99680.1"/>
    </source>
</evidence>
<proteinExistence type="predicted"/>
<dbReference type="EMBL" id="BTSX01000005">
    <property type="protein sequence ID" value="GMS99680.1"/>
    <property type="molecule type" value="Genomic_DNA"/>
</dbReference>
<gene>
    <name evidence="1" type="ORF">PENTCL1PPCAC_21855</name>
</gene>
<dbReference type="Proteomes" id="UP001432027">
    <property type="component" value="Unassembled WGS sequence"/>
</dbReference>
<dbReference type="AlphaFoldDB" id="A0AAV5TYS4"/>
<keyword evidence="2" id="KW-1185">Reference proteome</keyword>
<name>A0AAV5TYS4_9BILA</name>
<accession>A0AAV5TYS4</accession>
<evidence type="ECO:0000313" key="2">
    <source>
        <dbReference type="Proteomes" id="UP001432027"/>
    </source>
</evidence>